<accession>A0A7K3WP63</accession>
<comment type="caution">
    <text evidence="1">The sequence shown here is derived from an EMBL/GenBank/DDBJ whole genome shotgun (WGS) entry which is preliminary data.</text>
</comment>
<evidence type="ECO:0008006" key="3">
    <source>
        <dbReference type="Google" id="ProtNLM"/>
    </source>
</evidence>
<dbReference type="RefSeq" id="WP_163283375.1">
    <property type="nucleotide sequence ID" value="NZ_JAAGVY010000004.1"/>
</dbReference>
<keyword evidence="2" id="KW-1185">Reference proteome</keyword>
<organism evidence="1 2">
    <name type="scientific">Cryomorpha ignava</name>
    <dbReference type="NCBI Taxonomy" id="101383"/>
    <lineage>
        <taxon>Bacteria</taxon>
        <taxon>Pseudomonadati</taxon>
        <taxon>Bacteroidota</taxon>
        <taxon>Flavobacteriia</taxon>
        <taxon>Flavobacteriales</taxon>
        <taxon>Cryomorphaceae</taxon>
        <taxon>Cryomorpha</taxon>
    </lineage>
</organism>
<sequence length="970" mass="106423">MYDLNTSSFVAIPTLTGIDNYRPSFIERFGDKMYLASDSYIGQLSNISNPSSLSFNSTFLSIPSGYGNAYGGPSTHFDFRYLLPDQVDMPYSNLAEMSCACCGRYNSATDKYEATNTSFVTWSPGTNPFGSVNGDVYISDELRIKAGAKVIISGMNFYFGQDAQVVIERGTTSVSGGYLRLSNGTVFTADNRCSTSSIASCGTTDNCDKVLWQGVRVQGNDALPQTLSTTSKQGQFYMTNNSMIEYAQIAVLAGGPLNYGGGLVQITDSRIKDNLAGVIFDPYTRYESGSIEGYNRGYISKTHFMTTSDWYGGPSVKPFVTINESSGIRLLGNLYENQIPSQFSFTQQGMGVQFTDSRVSITSSCSNNIIPCPPQNIVRSQFKDLHVGIYGTNTDKVTRTLYCHYNEFINDYFGVQLSGVDFAEILDNEFSIRPRASAIGLSLNASTGYMVENNNFSTHNGGFNFGNYGIVIYNSGETANEIYRNYFTDLSAGGYVAGINTDLSNGPSGYANGLEWICNTFDSNIAYFDIALAGSMSDEQGDCNTEPAGNMFSHTSNSIPSHFDLFSYPSALNPIKYYHHDVTVSGTNPRVEPLNYSQDLVTPIYYYIPATCNQYGYDSGSCKVKHSGLPGGLSYPPGLGKNNSENQLLTYQSIQENAITLQNQITELKAQIDGGNTDLLINLINGGGSLDEISALLAEANGNVSLRVQNALSISGDLQISGLVDEAQNDVSLIENELASAQVLYNSLWKNAVRQYMADTVGTLLKDEMESLMIEFQPEGMQRFASVLLSESEQGWIAPDDISQAVADIDIELPALINNALPESIPSYFESDFFASAANTDALNDWYYENGGVYYNFLPDNLLPPMIYAEGKSNKTNKELVENNTGNKLVVQPNPFKAYTTFDLSAYQFEGENNRIEFYDLLGKKVFETPIAEKQVNLIVQSADLPTGLVIYMLYMNNTAIETGKIIRMK</sequence>
<proteinExistence type="predicted"/>
<evidence type="ECO:0000313" key="1">
    <source>
        <dbReference type="EMBL" id="NEN22652.1"/>
    </source>
</evidence>
<dbReference type="AlphaFoldDB" id="A0A7K3WP63"/>
<protein>
    <recommendedName>
        <fullName evidence="3">T9SS type A sorting domain-containing protein</fullName>
    </recommendedName>
</protein>
<reference evidence="1 2" key="1">
    <citation type="submission" date="2020-02" db="EMBL/GenBank/DDBJ databases">
        <title>Out from the shadows clarifying the taxonomy of the family Cryomorphaceae and related taxa by utilizing the GTDB taxonomic framework.</title>
        <authorList>
            <person name="Bowman J.P."/>
        </authorList>
    </citation>
    <scope>NUCLEOTIDE SEQUENCE [LARGE SCALE GENOMIC DNA]</scope>
    <source>
        <strain evidence="1 2">QSSC 1-22</strain>
    </source>
</reference>
<dbReference type="EMBL" id="JAAGVY010000004">
    <property type="protein sequence ID" value="NEN22652.1"/>
    <property type="molecule type" value="Genomic_DNA"/>
</dbReference>
<evidence type="ECO:0000313" key="2">
    <source>
        <dbReference type="Proteomes" id="UP000486602"/>
    </source>
</evidence>
<gene>
    <name evidence="1" type="ORF">G3O08_03920</name>
</gene>
<dbReference type="Proteomes" id="UP000486602">
    <property type="component" value="Unassembled WGS sequence"/>
</dbReference>
<name>A0A7K3WP63_9FLAO</name>